<dbReference type="RefSeq" id="WP_136947133.1">
    <property type="nucleotide sequence ID" value="NZ_SWFM01000002.1"/>
</dbReference>
<evidence type="ECO:0000313" key="2">
    <source>
        <dbReference type="EMBL" id="TKD71063.1"/>
    </source>
</evidence>
<feature type="transmembrane region" description="Helical" evidence="1">
    <location>
        <begin position="35"/>
        <end position="56"/>
    </location>
</feature>
<proteinExistence type="predicted"/>
<organism evidence="2 3">
    <name type="scientific">Guptibacillus hwajinpoensis</name>
    <dbReference type="NCBI Taxonomy" id="208199"/>
    <lineage>
        <taxon>Bacteria</taxon>
        <taxon>Bacillati</taxon>
        <taxon>Bacillota</taxon>
        <taxon>Bacilli</taxon>
        <taxon>Bacillales</taxon>
        <taxon>Guptibacillaceae</taxon>
        <taxon>Guptibacillus</taxon>
    </lineage>
</organism>
<reference evidence="2 3" key="1">
    <citation type="submission" date="2019-04" db="EMBL/GenBank/DDBJ databases">
        <title>Genome sequence of Bacillus hwajinpoensis strain Y2.</title>
        <authorList>
            <person name="Fair J.L."/>
            <person name="Maclea K.S."/>
        </authorList>
    </citation>
    <scope>NUCLEOTIDE SEQUENCE [LARGE SCALE GENOMIC DNA]</scope>
    <source>
        <strain evidence="2 3">Y2</strain>
    </source>
</reference>
<evidence type="ECO:0000313" key="3">
    <source>
        <dbReference type="Proteomes" id="UP000310541"/>
    </source>
</evidence>
<gene>
    <name evidence="2" type="ORF">FBF83_10745</name>
</gene>
<accession>A0A4U1MJ27</accession>
<dbReference type="Proteomes" id="UP000310541">
    <property type="component" value="Unassembled WGS sequence"/>
</dbReference>
<keyword evidence="1" id="KW-1133">Transmembrane helix</keyword>
<keyword evidence="1" id="KW-0812">Transmembrane</keyword>
<evidence type="ECO:0000256" key="1">
    <source>
        <dbReference type="SAM" id="Phobius"/>
    </source>
</evidence>
<name>A0A4U1MJ27_9BACL</name>
<sequence length="69" mass="7786">MDGKKIHPLILLNLLFNGIAMGILAHDMYSESKIGYSMTFIVLGILFLLFLTYGVVRNQRIIEANSSNR</sequence>
<dbReference type="AlphaFoldDB" id="A0A4U1MJ27"/>
<dbReference type="EMBL" id="SWFM01000002">
    <property type="protein sequence ID" value="TKD71063.1"/>
    <property type="molecule type" value="Genomic_DNA"/>
</dbReference>
<keyword evidence="1" id="KW-0472">Membrane</keyword>
<protein>
    <submittedName>
        <fullName evidence="2">Uncharacterized protein</fullName>
    </submittedName>
</protein>
<comment type="caution">
    <text evidence="2">The sequence shown here is derived from an EMBL/GenBank/DDBJ whole genome shotgun (WGS) entry which is preliminary data.</text>
</comment>
<dbReference type="OrthoDB" id="2972821at2"/>
<feature type="transmembrane region" description="Helical" evidence="1">
    <location>
        <begin position="9"/>
        <end position="29"/>
    </location>
</feature>